<dbReference type="Proteomes" id="UP001596253">
    <property type="component" value="Unassembled WGS sequence"/>
</dbReference>
<organism evidence="1 2">
    <name type="scientific">Lactiplantibacillus dongliensis</name>
    <dbReference type="NCBI Taxonomy" id="2559919"/>
    <lineage>
        <taxon>Bacteria</taxon>
        <taxon>Bacillati</taxon>
        <taxon>Bacillota</taxon>
        <taxon>Bacilli</taxon>
        <taxon>Lactobacillales</taxon>
        <taxon>Lactobacillaceae</taxon>
        <taxon>Lactiplantibacillus</taxon>
    </lineage>
</organism>
<accession>A0ABW1R635</accession>
<proteinExistence type="predicted"/>
<dbReference type="RefSeq" id="WP_171001031.1">
    <property type="nucleotide sequence ID" value="NZ_BJDK01000009.1"/>
</dbReference>
<name>A0ABW1R635_9LACO</name>
<evidence type="ECO:0000313" key="1">
    <source>
        <dbReference type="EMBL" id="MFC6164915.1"/>
    </source>
</evidence>
<reference evidence="2" key="1">
    <citation type="journal article" date="2019" name="Int. J. Syst. Evol. Microbiol.">
        <title>The Global Catalogue of Microorganisms (GCM) 10K type strain sequencing project: providing services to taxonomists for standard genome sequencing and annotation.</title>
        <authorList>
            <consortium name="The Broad Institute Genomics Platform"/>
            <consortium name="The Broad Institute Genome Sequencing Center for Infectious Disease"/>
            <person name="Wu L."/>
            <person name="Ma J."/>
        </authorList>
    </citation>
    <scope>NUCLEOTIDE SEQUENCE [LARGE SCALE GENOMIC DNA]</scope>
    <source>
        <strain evidence="2">CCM 8932</strain>
    </source>
</reference>
<keyword evidence="2" id="KW-1185">Reference proteome</keyword>
<protein>
    <submittedName>
        <fullName evidence="1">Uncharacterized protein</fullName>
    </submittedName>
</protein>
<dbReference type="EMBL" id="JBHSSD010000041">
    <property type="protein sequence ID" value="MFC6164915.1"/>
    <property type="molecule type" value="Genomic_DNA"/>
</dbReference>
<comment type="caution">
    <text evidence="1">The sequence shown here is derived from an EMBL/GenBank/DDBJ whole genome shotgun (WGS) entry which is preliminary data.</text>
</comment>
<sequence length="53" mass="5918">MFKPNSTVITTLPQRYPVTSPTASQSTHIYSTPIAYTTTAEQPTAWQYQLALN</sequence>
<gene>
    <name evidence="1" type="ORF">ACFP3T_09565</name>
</gene>
<evidence type="ECO:0000313" key="2">
    <source>
        <dbReference type="Proteomes" id="UP001596253"/>
    </source>
</evidence>